<name>A0A5S4FXD4_9ACTN</name>
<feature type="compositionally biased region" description="Polar residues" evidence="1">
    <location>
        <begin position="204"/>
        <end position="220"/>
    </location>
</feature>
<protein>
    <submittedName>
        <fullName evidence="3">Uncharacterized protein</fullName>
    </submittedName>
</protein>
<feature type="compositionally biased region" description="Basic and acidic residues" evidence="1">
    <location>
        <begin position="158"/>
        <end position="175"/>
    </location>
</feature>
<organism evidence="3 4">
    <name type="scientific">Nonomuraea turkmeniaca</name>
    <dbReference type="NCBI Taxonomy" id="103838"/>
    <lineage>
        <taxon>Bacteria</taxon>
        <taxon>Bacillati</taxon>
        <taxon>Actinomycetota</taxon>
        <taxon>Actinomycetes</taxon>
        <taxon>Streptosporangiales</taxon>
        <taxon>Streptosporangiaceae</taxon>
        <taxon>Nonomuraea</taxon>
    </lineage>
</organism>
<dbReference type="Proteomes" id="UP000309128">
    <property type="component" value="Unassembled WGS sequence"/>
</dbReference>
<dbReference type="AlphaFoldDB" id="A0A5S4FXD4"/>
<feature type="region of interest" description="Disordered" evidence="1">
    <location>
        <begin position="86"/>
        <end position="113"/>
    </location>
</feature>
<keyword evidence="2" id="KW-0812">Transmembrane</keyword>
<evidence type="ECO:0000313" key="3">
    <source>
        <dbReference type="EMBL" id="TMR25332.1"/>
    </source>
</evidence>
<evidence type="ECO:0000313" key="4">
    <source>
        <dbReference type="Proteomes" id="UP000309128"/>
    </source>
</evidence>
<keyword evidence="2" id="KW-0472">Membrane</keyword>
<dbReference type="EMBL" id="VCKY01000003">
    <property type="protein sequence ID" value="TMR25332.1"/>
    <property type="molecule type" value="Genomic_DNA"/>
</dbReference>
<evidence type="ECO:0000256" key="1">
    <source>
        <dbReference type="SAM" id="MobiDB-lite"/>
    </source>
</evidence>
<feature type="transmembrane region" description="Helical" evidence="2">
    <location>
        <begin position="119"/>
        <end position="143"/>
    </location>
</feature>
<dbReference type="OrthoDB" id="3542684at2"/>
<comment type="caution">
    <text evidence="3">The sequence shown here is derived from an EMBL/GenBank/DDBJ whole genome shotgun (WGS) entry which is preliminary data.</text>
</comment>
<feature type="transmembrane region" description="Helical" evidence="2">
    <location>
        <begin position="31"/>
        <end position="51"/>
    </location>
</feature>
<keyword evidence="4" id="KW-1185">Reference proteome</keyword>
<feature type="region of interest" description="Disordered" evidence="1">
    <location>
        <begin position="1"/>
        <end position="25"/>
    </location>
</feature>
<gene>
    <name evidence="3" type="ORF">ETD86_01725</name>
</gene>
<keyword evidence="2" id="KW-1133">Transmembrane helix</keyword>
<evidence type="ECO:0000256" key="2">
    <source>
        <dbReference type="SAM" id="Phobius"/>
    </source>
</evidence>
<dbReference type="RefSeq" id="WP_138664279.1">
    <property type="nucleotide sequence ID" value="NZ_VCKY01000003.1"/>
</dbReference>
<reference evidence="3 4" key="1">
    <citation type="submission" date="2019-05" db="EMBL/GenBank/DDBJ databases">
        <title>Draft genome sequence of Nonomuraea turkmeniaca DSM 43926.</title>
        <authorList>
            <person name="Saricaoglu S."/>
            <person name="Isik K."/>
        </authorList>
    </citation>
    <scope>NUCLEOTIDE SEQUENCE [LARGE SCALE GENOMIC DNA]</scope>
    <source>
        <strain evidence="3 4">DSM 43926</strain>
    </source>
</reference>
<proteinExistence type="predicted"/>
<feature type="region of interest" description="Disordered" evidence="1">
    <location>
        <begin position="156"/>
        <end position="263"/>
    </location>
</feature>
<accession>A0A5S4FXD4</accession>
<feature type="transmembrane region" description="Helical" evidence="2">
    <location>
        <begin position="57"/>
        <end position="77"/>
    </location>
</feature>
<feature type="compositionally biased region" description="Low complexity" evidence="1">
    <location>
        <begin position="7"/>
        <end position="19"/>
    </location>
</feature>
<sequence>MTGRHQTPTSSKSTITTRTGRGKRRHVRLSVTQIIGGALAALTAAIAASYLGMAGTVIGAALMSVATMVGTDIYTHYLRRTGDKVRQHTTTSWRKRPAQSEAATPPVTLPHPPRGRLGWLRVGAAAALVFTISFGGILIYQILAGQTVADQVNGKTLRKAEPGRRHGPKERRAEPALRQPRSRSASPAPAGAGSPAPSPTPSSIRGQVTATPAPSGTVSVTPAPYSPPATLGSPPATPSTPSPSEDLSRESAPASPAPAPALR</sequence>
<feature type="compositionally biased region" description="Low complexity" evidence="1">
    <location>
        <begin position="182"/>
        <end position="195"/>
    </location>
</feature>